<feature type="region of interest" description="Disordered" evidence="2">
    <location>
        <begin position="1"/>
        <end position="26"/>
    </location>
</feature>
<feature type="region of interest" description="Disordered" evidence="2">
    <location>
        <begin position="191"/>
        <end position="218"/>
    </location>
</feature>
<reference evidence="3" key="1">
    <citation type="submission" date="2021-02" db="EMBL/GenBank/DDBJ databases">
        <authorList>
            <person name="Nowell W R."/>
        </authorList>
    </citation>
    <scope>NUCLEOTIDE SEQUENCE</scope>
</reference>
<proteinExistence type="predicted"/>
<evidence type="ECO:0000313" key="3">
    <source>
        <dbReference type="EMBL" id="CAF3906799.1"/>
    </source>
</evidence>
<dbReference type="InterPro" id="IPR009667">
    <property type="entry name" value="DUF1258"/>
</dbReference>
<protein>
    <recommendedName>
        <fullName evidence="5">BEN domain-containing protein</fullName>
    </recommendedName>
</protein>
<keyword evidence="1" id="KW-0175">Coiled coil</keyword>
<feature type="compositionally biased region" description="Polar residues" evidence="2">
    <location>
        <begin position="1"/>
        <end position="17"/>
    </location>
</feature>
<evidence type="ECO:0000256" key="1">
    <source>
        <dbReference type="SAM" id="Coils"/>
    </source>
</evidence>
<dbReference type="Pfam" id="PF06869">
    <property type="entry name" value="DUF1258"/>
    <property type="match status" value="1"/>
</dbReference>
<evidence type="ECO:0000313" key="4">
    <source>
        <dbReference type="Proteomes" id="UP000663823"/>
    </source>
</evidence>
<comment type="caution">
    <text evidence="3">The sequence shown here is derived from an EMBL/GenBank/DDBJ whole genome shotgun (WGS) entry which is preliminary data.</text>
</comment>
<feature type="region of interest" description="Disordered" evidence="2">
    <location>
        <begin position="99"/>
        <end position="164"/>
    </location>
</feature>
<feature type="compositionally biased region" description="Acidic residues" evidence="2">
    <location>
        <begin position="99"/>
        <end position="109"/>
    </location>
</feature>
<accession>A0A819I122</accession>
<dbReference type="Proteomes" id="UP000663823">
    <property type="component" value="Unassembled WGS sequence"/>
</dbReference>
<evidence type="ECO:0000256" key="2">
    <source>
        <dbReference type="SAM" id="MobiDB-lite"/>
    </source>
</evidence>
<evidence type="ECO:0008006" key="5">
    <source>
        <dbReference type="Google" id="ProtNLM"/>
    </source>
</evidence>
<feature type="region of interest" description="Disordered" evidence="2">
    <location>
        <begin position="439"/>
        <end position="481"/>
    </location>
</feature>
<name>A0A819I122_9BILA</name>
<feature type="coiled-coil region" evidence="1">
    <location>
        <begin position="282"/>
        <end position="316"/>
    </location>
</feature>
<sequence>MQRSKSIESITSATSSCRGGEKKTSPTHMLIQNEIDNKILLLPVAHLVNSSVTRIKINATATFKKDIDDRKQHRGKIIQLGTKEICMEQLQVFEMTADANEESTTDDEINQINKNEEYDKKKCPKKQQTASRGGCEYSSTSSNSSISVSSKNQTTNIMKKKHDMKSKLVQIDEGVNESNGNEDQVCRIATNNSSNDKIPSTKSIHNSSTIKSKNNTKASSMNVFQTEHRNESSQPSNSQIIINAQPRSVNNCQNDATVLDFSSSGPEERLFDISNTELLCRYEYLSKRCNELSKENADLSRECDRLTQEIQMLKRTTMRKFLAIPDAAGRQWFINMGKFFANKAPDSDISKYATALDINDPRDLIDCIEDTTSNTARQVIRLLYSPNQLLTMTGTEVPKNTRLAIREFAESQKGPISKRQFNEAINGVFRATKCEIKKKKKKENSLMHQRSTSTDLNSNKENHNGEEDPTDTNDGSQDVSDMHEDQMWLEECVDNDPWKNVEIAPMFQYPVMENDFLSDESSQTPPEKDIAAALVLLKIRHRISTKGIDDLCKLLKMLKMSKAPKSFYRIKRLLLPNPSAPTSEFVTYICPVCCEATTSLDHCSNEHCTQHKRFHAPPLYYLRMPILQQLREILDHAPPLNFEQQQEKSASNSDVINDIYDAEAYQNILKKEAGKKFLSLIMNVDGIQIAKNSNLSLWIFTFVINEVKRSERFRLKNVIVGGIVSAVSKPDRHQMQALLSPIVKELLVLEQGEIFTVRGLNESSKLHLKTFLIASCCDKPAQSLVQGISEPTGAFGCGRCELQGETVAIKKNSRKKIRVLPLIPDHQGQPRLRTNKTYDIFMKVYAQERSVKLKRGSMSQDIQLLRIRSKSD</sequence>
<organism evidence="3 4">
    <name type="scientific">Rotaria sordida</name>
    <dbReference type="NCBI Taxonomy" id="392033"/>
    <lineage>
        <taxon>Eukaryota</taxon>
        <taxon>Metazoa</taxon>
        <taxon>Spiralia</taxon>
        <taxon>Gnathifera</taxon>
        <taxon>Rotifera</taxon>
        <taxon>Eurotatoria</taxon>
        <taxon>Bdelloidea</taxon>
        <taxon>Philodinida</taxon>
        <taxon>Philodinidae</taxon>
        <taxon>Rotaria</taxon>
    </lineage>
</organism>
<dbReference type="EMBL" id="CAJOAX010004457">
    <property type="protein sequence ID" value="CAF3906799.1"/>
    <property type="molecule type" value="Genomic_DNA"/>
</dbReference>
<feature type="compositionally biased region" description="Polar residues" evidence="2">
    <location>
        <begin position="446"/>
        <end position="457"/>
    </location>
</feature>
<feature type="compositionally biased region" description="Low complexity" evidence="2">
    <location>
        <begin position="138"/>
        <end position="150"/>
    </location>
</feature>
<gene>
    <name evidence="3" type="ORF">OTI717_LOCUS24081</name>
</gene>
<dbReference type="AlphaFoldDB" id="A0A819I122"/>